<gene>
    <name evidence="2" type="ORF">HRG_05643</name>
</gene>
<feature type="region of interest" description="Disordered" evidence="1">
    <location>
        <begin position="306"/>
        <end position="327"/>
    </location>
</feature>
<dbReference type="OrthoDB" id="5056518at2759"/>
<organism evidence="2 3">
    <name type="scientific">Hirsutella rhossiliensis</name>
    <dbReference type="NCBI Taxonomy" id="111463"/>
    <lineage>
        <taxon>Eukaryota</taxon>
        <taxon>Fungi</taxon>
        <taxon>Dikarya</taxon>
        <taxon>Ascomycota</taxon>
        <taxon>Pezizomycotina</taxon>
        <taxon>Sordariomycetes</taxon>
        <taxon>Hypocreomycetidae</taxon>
        <taxon>Hypocreales</taxon>
        <taxon>Ophiocordycipitaceae</taxon>
        <taxon>Hirsutella</taxon>
    </lineage>
</organism>
<evidence type="ECO:0000256" key="1">
    <source>
        <dbReference type="SAM" id="MobiDB-lite"/>
    </source>
</evidence>
<evidence type="ECO:0000313" key="2">
    <source>
        <dbReference type="EMBL" id="KAH0963133.1"/>
    </source>
</evidence>
<sequence>MSNLHEDDEYDDFDMDTEVELFETKDGTAPAHGGLKSFKTKDGGLVYYADDPSGFTVSVERLLQVDGFEDSKKKQRMTLIVLKVVLASNDEDQRIRHVTFSMEFQDRILRKKAEPRLLAWAPFDSMVRTNKTKVDVEEKVAVNAKLAGGGGGGGGSAEGSAGYEKKISWSQTYFDSGHAYPIMDKDTQERCGVRWVLASNPKEVGCVPPGITAAMLLSRTSDEPYLAKFNVRVTGGTFYNLVRNIETVVGVKPGSTKPYKVTPSKSPIKRGEGESLFNLARLKPHSLGKLRGKGELTDLTFVWGDEPVAKDEETEEQKKDNGQVGTG</sequence>
<dbReference type="Proteomes" id="UP000824596">
    <property type="component" value="Unassembled WGS sequence"/>
</dbReference>
<dbReference type="EMBL" id="JAIZPD010000005">
    <property type="protein sequence ID" value="KAH0963133.1"/>
    <property type="molecule type" value="Genomic_DNA"/>
</dbReference>
<accession>A0A9P8MW21</accession>
<comment type="caution">
    <text evidence="2">The sequence shown here is derived from an EMBL/GenBank/DDBJ whole genome shotgun (WGS) entry which is preliminary data.</text>
</comment>
<dbReference type="GeneID" id="68354772"/>
<keyword evidence="3" id="KW-1185">Reference proteome</keyword>
<dbReference type="AlphaFoldDB" id="A0A9P8MW21"/>
<dbReference type="RefSeq" id="XP_044720646.1">
    <property type="nucleotide sequence ID" value="XM_044864114.1"/>
</dbReference>
<name>A0A9P8MW21_9HYPO</name>
<feature type="compositionally biased region" description="Basic and acidic residues" evidence="1">
    <location>
        <begin position="307"/>
        <end position="321"/>
    </location>
</feature>
<reference evidence="2" key="1">
    <citation type="submission" date="2021-09" db="EMBL/GenBank/DDBJ databases">
        <title>A high-quality genome of the endoparasitic fungus Hirsutella rhossiliensis with a comparison of Hirsutella genomes reveals transposable elements contributing to genome size variation.</title>
        <authorList>
            <person name="Lin R."/>
            <person name="Jiao Y."/>
            <person name="Sun X."/>
            <person name="Ling J."/>
            <person name="Xie B."/>
            <person name="Cheng X."/>
        </authorList>
    </citation>
    <scope>NUCLEOTIDE SEQUENCE</scope>
    <source>
        <strain evidence="2">HR02</strain>
    </source>
</reference>
<evidence type="ECO:0000313" key="3">
    <source>
        <dbReference type="Proteomes" id="UP000824596"/>
    </source>
</evidence>
<proteinExistence type="predicted"/>
<protein>
    <submittedName>
        <fullName evidence="2">Uncharacterized protein</fullName>
    </submittedName>
</protein>